<comment type="similarity">
    <text evidence="6">Belongs to the TacA antitoxin family.</text>
</comment>
<evidence type="ECO:0000256" key="2">
    <source>
        <dbReference type="ARBA" id="ARBA00022649"/>
    </source>
</evidence>
<comment type="caution">
    <text evidence="7">The sequence shown here is derived from an EMBL/GenBank/DDBJ whole genome shotgun (WGS) entry which is preliminary data.</text>
</comment>
<dbReference type="Pfam" id="PF08681">
    <property type="entry name" value="TacA1"/>
    <property type="match status" value="1"/>
</dbReference>
<keyword evidence="3" id="KW-0805">Transcription regulation</keyword>
<dbReference type="PANTHER" id="PTHR35401">
    <property type="entry name" value="COPG FAMILY HELIX-TURN-HELIX PROTEIN-RELATED-RELATED"/>
    <property type="match status" value="1"/>
</dbReference>
<organism evidence="7 8">
    <name type="scientific">Aurantimonas aggregata</name>
    <dbReference type="NCBI Taxonomy" id="2047720"/>
    <lineage>
        <taxon>Bacteria</taxon>
        <taxon>Pseudomonadati</taxon>
        <taxon>Pseudomonadota</taxon>
        <taxon>Alphaproteobacteria</taxon>
        <taxon>Hyphomicrobiales</taxon>
        <taxon>Aurantimonadaceae</taxon>
        <taxon>Aurantimonas</taxon>
    </lineage>
</organism>
<keyword evidence="8" id="KW-1185">Reference proteome</keyword>
<evidence type="ECO:0000256" key="6">
    <source>
        <dbReference type="ARBA" id="ARBA00049988"/>
    </source>
</evidence>
<dbReference type="GO" id="GO:0003677">
    <property type="term" value="F:DNA binding"/>
    <property type="evidence" value="ECO:0007669"/>
    <property type="project" value="UniProtKB-KW"/>
</dbReference>
<evidence type="ECO:0000256" key="1">
    <source>
        <dbReference type="ARBA" id="ARBA00022491"/>
    </source>
</evidence>
<gene>
    <name evidence="7" type="ORF">GTW51_13745</name>
</gene>
<evidence type="ECO:0000313" key="8">
    <source>
        <dbReference type="Proteomes" id="UP000476332"/>
    </source>
</evidence>
<dbReference type="RefSeq" id="WP_163044517.1">
    <property type="nucleotide sequence ID" value="NZ_JAAAMJ010000010.1"/>
</dbReference>
<dbReference type="AlphaFoldDB" id="A0A6L9MIX4"/>
<keyword evidence="1" id="KW-0678">Repressor</keyword>
<keyword evidence="4" id="KW-0238">DNA-binding</keyword>
<dbReference type="EMBL" id="JAAAMJ010000010">
    <property type="protein sequence ID" value="NDV87765.1"/>
    <property type="molecule type" value="Genomic_DNA"/>
</dbReference>
<dbReference type="PANTHER" id="PTHR35401:SF1">
    <property type="entry name" value="CYTOPLASMIC PROTEIN"/>
    <property type="match status" value="1"/>
</dbReference>
<accession>A0A6L9MIX4</accession>
<evidence type="ECO:0000313" key="7">
    <source>
        <dbReference type="EMBL" id="NDV87765.1"/>
    </source>
</evidence>
<dbReference type="SUPFAM" id="SSF47598">
    <property type="entry name" value="Ribbon-helix-helix"/>
    <property type="match status" value="1"/>
</dbReference>
<keyword evidence="2" id="KW-1277">Toxin-antitoxin system</keyword>
<proteinExistence type="inferred from homology"/>
<dbReference type="Proteomes" id="UP000476332">
    <property type="component" value="Unassembled WGS sequence"/>
</dbReference>
<protein>
    <submittedName>
        <fullName evidence="7">DUF1778 domain-containing protein</fullName>
    </submittedName>
</protein>
<reference evidence="7 8" key="1">
    <citation type="submission" date="2020-01" db="EMBL/GenBank/DDBJ databases">
        <title>Genomes of bacteria type strains.</title>
        <authorList>
            <person name="Chen J."/>
            <person name="Zhu S."/>
            <person name="Chen J."/>
        </authorList>
    </citation>
    <scope>NUCLEOTIDE SEQUENCE [LARGE SCALE GENOMIC DNA]</scope>
    <source>
        <strain evidence="7 8">KCTC 52919</strain>
    </source>
</reference>
<keyword evidence="5" id="KW-0804">Transcription</keyword>
<dbReference type="GO" id="GO:0006355">
    <property type="term" value="P:regulation of DNA-templated transcription"/>
    <property type="evidence" value="ECO:0007669"/>
    <property type="project" value="InterPro"/>
</dbReference>
<sequence length="94" mass="10166">MTAVKKASNINVRIASDELALIKRAAEASGKSLSSFVIEAATASAEKELMDQRFLHLDAALFDSVAETLAQPARVHPELAALLRDDSQWATSKR</sequence>
<name>A0A6L9MIX4_9HYPH</name>
<dbReference type="InterPro" id="IPR014795">
    <property type="entry name" value="TacA_1-like"/>
</dbReference>
<evidence type="ECO:0000256" key="4">
    <source>
        <dbReference type="ARBA" id="ARBA00023125"/>
    </source>
</evidence>
<evidence type="ECO:0000256" key="5">
    <source>
        <dbReference type="ARBA" id="ARBA00023163"/>
    </source>
</evidence>
<dbReference type="Gene3D" id="1.20.5.780">
    <property type="entry name" value="Single helix bin"/>
    <property type="match status" value="1"/>
</dbReference>
<dbReference type="InterPro" id="IPR010985">
    <property type="entry name" value="Ribbon_hlx_hlx"/>
</dbReference>
<evidence type="ECO:0000256" key="3">
    <source>
        <dbReference type="ARBA" id="ARBA00023015"/>
    </source>
</evidence>